<reference evidence="2 3" key="1">
    <citation type="submission" date="2021-11" db="EMBL/GenBank/DDBJ databases">
        <title>Draft genome sequence of Paenibacillus profundus YoMME, a new Gram-positive bacteria with exoelectrogenic properties.</title>
        <authorList>
            <person name="Hubenova Y."/>
            <person name="Hubenova E."/>
            <person name="Manasiev Y."/>
            <person name="Peykov S."/>
            <person name="Mitov M."/>
        </authorList>
    </citation>
    <scope>NUCLEOTIDE SEQUENCE [LARGE SCALE GENOMIC DNA]</scope>
    <source>
        <strain evidence="2 3">YoMME</strain>
    </source>
</reference>
<comment type="caution">
    <text evidence="2">The sequence shown here is derived from an EMBL/GenBank/DDBJ whole genome shotgun (WGS) entry which is preliminary data.</text>
</comment>
<dbReference type="Proteomes" id="UP001199916">
    <property type="component" value="Unassembled WGS sequence"/>
</dbReference>
<keyword evidence="1" id="KW-1133">Transmembrane helix</keyword>
<keyword evidence="1" id="KW-0812">Transmembrane</keyword>
<sequence>MRWMRVFFWITDVGFILYWAVTALELIPPQYLYSDYSNPILVAWNWSFMPLDLLISFTGLYSMLLQKRGREAWRMWALISLVLTFCSGLQAISYWAIRLEFDLAWWIPNVYLLLYPLCFIPLLLRRQAVR</sequence>
<accession>A0ABS8YFF5</accession>
<feature type="transmembrane region" description="Helical" evidence="1">
    <location>
        <begin position="47"/>
        <end position="64"/>
    </location>
</feature>
<organism evidence="2 3">
    <name type="scientific">Paenibacillus profundus</name>
    <dbReference type="NCBI Taxonomy" id="1173085"/>
    <lineage>
        <taxon>Bacteria</taxon>
        <taxon>Bacillati</taxon>
        <taxon>Bacillota</taxon>
        <taxon>Bacilli</taxon>
        <taxon>Bacillales</taxon>
        <taxon>Paenibacillaceae</taxon>
        <taxon>Paenibacillus</taxon>
    </lineage>
</organism>
<dbReference type="Pfam" id="PF17314">
    <property type="entry name" value="DUF5360"/>
    <property type="match status" value="1"/>
</dbReference>
<keyword evidence="1" id="KW-0472">Membrane</keyword>
<evidence type="ECO:0000313" key="3">
    <source>
        <dbReference type="Proteomes" id="UP001199916"/>
    </source>
</evidence>
<protein>
    <submittedName>
        <fullName evidence="2">YvaD family protein</fullName>
    </submittedName>
</protein>
<keyword evidence="3" id="KW-1185">Reference proteome</keyword>
<feature type="transmembrane region" description="Helical" evidence="1">
    <location>
        <begin position="7"/>
        <end position="27"/>
    </location>
</feature>
<dbReference type="RefSeq" id="WP_233696815.1">
    <property type="nucleotide sequence ID" value="NZ_JAJNBZ010000007.1"/>
</dbReference>
<feature type="transmembrane region" description="Helical" evidence="1">
    <location>
        <begin position="103"/>
        <end position="124"/>
    </location>
</feature>
<proteinExistence type="predicted"/>
<feature type="transmembrane region" description="Helical" evidence="1">
    <location>
        <begin position="76"/>
        <end position="97"/>
    </location>
</feature>
<name>A0ABS8YFF5_9BACL</name>
<dbReference type="InterPro" id="IPR020348">
    <property type="entry name" value="Uncharacterised_YvaD"/>
</dbReference>
<evidence type="ECO:0000313" key="2">
    <source>
        <dbReference type="EMBL" id="MCE5169949.1"/>
    </source>
</evidence>
<dbReference type="EMBL" id="JAJNBZ010000007">
    <property type="protein sequence ID" value="MCE5169949.1"/>
    <property type="molecule type" value="Genomic_DNA"/>
</dbReference>
<evidence type="ECO:0000256" key="1">
    <source>
        <dbReference type="SAM" id="Phobius"/>
    </source>
</evidence>
<gene>
    <name evidence="2" type="ORF">LQV63_11570</name>
</gene>